<feature type="non-terminal residue" evidence="1">
    <location>
        <position position="216"/>
    </location>
</feature>
<reference evidence="1" key="1">
    <citation type="submission" date="2021-03" db="EMBL/GenBank/DDBJ databases">
        <title>Streptomyces poriferae sp. nov., a novel marine sponge-derived Actinobacteria species with anti-MRSA activity.</title>
        <authorList>
            <person name="Sandoval-Powers M."/>
            <person name="Kralova S."/>
            <person name="Nguyen G.-S."/>
            <person name="Fawwal D."/>
            <person name="Degnes K."/>
            <person name="Klinkenberg G."/>
            <person name="Sletta H."/>
            <person name="Wentzel A."/>
            <person name="Liles M.R."/>
        </authorList>
    </citation>
    <scope>NUCLEOTIDE SEQUENCE</scope>
    <source>
        <strain evidence="1">DSM 41794</strain>
    </source>
</reference>
<evidence type="ECO:0000313" key="1">
    <source>
        <dbReference type="EMBL" id="MBO0517350.1"/>
    </source>
</evidence>
<keyword evidence="2" id="KW-1185">Reference proteome</keyword>
<sequence length="216" mass="22285">AAARAGVPGKLRLTLREGTLAAANTGAPLDAVGVESLSTLRASAKRTEDDTNGAVGRFGVGFAAVLAVSDEPAVVGRHGGAEDLATRLLDGIDDALLLTLPGLGEIVVDTVEGVRTLTRSAEGPYIDITDSANGTTDTTRWRISAAHGALDPKLLEGRPVEERLRPHWAVTWAVPVDAEGAPVRPRTAPVVHAPTPTDEPLGVPALLIASLPLDPT</sequence>
<accession>A0A939FHQ5</accession>
<proteinExistence type="predicted"/>
<protein>
    <submittedName>
        <fullName evidence="1">Molecular chaperone Hsp90</fullName>
    </submittedName>
</protein>
<dbReference type="RefSeq" id="WP_372445891.1">
    <property type="nucleotide sequence ID" value="NZ_JAFLRJ010000584.1"/>
</dbReference>
<evidence type="ECO:0000313" key="2">
    <source>
        <dbReference type="Proteomes" id="UP000664167"/>
    </source>
</evidence>
<dbReference type="AlphaFoldDB" id="A0A939FHQ5"/>
<name>A0A939FHQ5_9ACTN</name>
<dbReference type="NCBIfam" id="NF047352">
    <property type="entry name" value="P_loop_sacsin"/>
    <property type="match status" value="1"/>
</dbReference>
<dbReference type="EMBL" id="JAFLRJ010000584">
    <property type="protein sequence ID" value="MBO0517350.1"/>
    <property type="molecule type" value="Genomic_DNA"/>
</dbReference>
<dbReference type="Proteomes" id="UP000664167">
    <property type="component" value="Unassembled WGS sequence"/>
</dbReference>
<feature type="non-terminal residue" evidence="1">
    <location>
        <position position="1"/>
    </location>
</feature>
<gene>
    <name evidence="1" type="ORF">J0695_37155</name>
</gene>
<comment type="caution">
    <text evidence="1">The sequence shown here is derived from an EMBL/GenBank/DDBJ whole genome shotgun (WGS) entry which is preliminary data.</text>
</comment>
<organism evidence="1 2">
    <name type="scientific">Streptomyces beijiangensis</name>
    <dbReference type="NCBI Taxonomy" id="163361"/>
    <lineage>
        <taxon>Bacteria</taxon>
        <taxon>Bacillati</taxon>
        <taxon>Actinomycetota</taxon>
        <taxon>Actinomycetes</taxon>
        <taxon>Kitasatosporales</taxon>
        <taxon>Streptomycetaceae</taxon>
        <taxon>Streptomyces</taxon>
    </lineage>
</organism>